<name>A0ABV7FI29_9GAMM</name>
<protein>
    <submittedName>
        <fullName evidence="1">Uncharacterized protein</fullName>
    </submittedName>
</protein>
<comment type="caution">
    <text evidence="1">The sequence shown here is derived from an EMBL/GenBank/DDBJ whole genome shotgun (WGS) entry which is preliminary data.</text>
</comment>
<gene>
    <name evidence="1" type="ORF">ACFODX_08300</name>
</gene>
<sequence>MTKRTPEKDLIDEFVAHLERHADESVKIDSIININCKAKKFADIEFISKTSLHWVIEVKSNDSKDRHNTVHKIFGELLKETGRANRSNCRHAILIPESAVAFYSRAFQSINRDKYLGFGRLIPIDTVFTSGINGVNQLTWEALYDAHKP</sequence>
<evidence type="ECO:0000313" key="2">
    <source>
        <dbReference type="Proteomes" id="UP001595555"/>
    </source>
</evidence>
<organism evidence="1 2">
    <name type="scientific">Cellvibrio fontiphilus</name>
    <dbReference type="NCBI Taxonomy" id="1815559"/>
    <lineage>
        <taxon>Bacteria</taxon>
        <taxon>Pseudomonadati</taxon>
        <taxon>Pseudomonadota</taxon>
        <taxon>Gammaproteobacteria</taxon>
        <taxon>Cellvibrionales</taxon>
        <taxon>Cellvibrionaceae</taxon>
        <taxon>Cellvibrio</taxon>
    </lineage>
</organism>
<reference evidence="2" key="1">
    <citation type="journal article" date="2019" name="Int. J. Syst. Evol. Microbiol.">
        <title>The Global Catalogue of Microorganisms (GCM) 10K type strain sequencing project: providing services to taxonomists for standard genome sequencing and annotation.</title>
        <authorList>
            <consortium name="The Broad Institute Genomics Platform"/>
            <consortium name="The Broad Institute Genome Sequencing Center for Infectious Disease"/>
            <person name="Wu L."/>
            <person name="Ma J."/>
        </authorList>
    </citation>
    <scope>NUCLEOTIDE SEQUENCE [LARGE SCALE GENOMIC DNA]</scope>
    <source>
        <strain evidence="2">KCTC 52237</strain>
    </source>
</reference>
<keyword evidence="2" id="KW-1185">Reference proteome</keyword>
<dbReference type="RefSeq" id="WP_378117953.1">
    <property type="nucleotide sequence ID" value="NZ_JBHRTF010000003.1"/>
</dbReference>
<proteinExistence type="predicted"/>
<evidence type="ECO:0000313" key="1">
    <source>
        <dbReference type="EMBL" id="MFC3115554.1"/>
    </source>
</evidence>
<dbReference type="Proteomes" id="UP001595555">
    <property type="component" value="Unassembled WGS sequence"/>
</dbReference>
<dbReference type="EMBL" id="JBHRTF010000003">
    <property type="protein sequence ID" value="MFC3115554.1"/>
    <property type="molecule type" value="Genomic_DNA"/>
</dbReference>
<accession>A0ABV7FI29</accession>